<reference evidence="1 2" key="1">
    <citation type="submission" date="2021-03" db="EMBL/GenBank/DDBJ databases">
        <title>Sequencing the genomes of 1000 actinobacteria strains.</title>
        <authorList>
            <person name="Klenk H.-P."/>
        </authorList>
    </citation>
    <scope>NUCLEOTIDE SEQUENCE [LARGE SCALE GENOMIC DNA]</scope>
    <source>
        <strain evidence="1 2">DSM 15797</strain>
    </source>
</reference>
<dbReference type="Proteomes" id="UP001296993">
    <property type="component" value="Unassembled WGS sequence"/>
</dbReference>
<comment type="caution">
    <text evidence="1">The sequence shown here is derived from an EMBL/GenBank/DDBJ whole genome shotgun (WGS) entry which is preliminary data.</text>
</comment>
<accession>A0ABS4XDW9</accession>
<protein>
    <submittedName>
        <fullName evidence="1">Uncharacterized protein</fullName>
    </submittedName>
</protein>
<evidence type="ECO:0000313" key="2">
    <source>
        <dbReference type="Proteomes" id="UP001296993"/>
    </source>
</evidence>
<proteinExistence type="predicted"/>
<keyword evidence="2" id="KW-1185">Reference proteome</keyword>
<evidence type="ECO:0000313" key="1">
    <source>
        <dbReference type="EMBL" id="MBP2386677.1"/>
    </source>
</evidence>
<dbReference type="EMBL" id="JAGIOF010000001">
    <property type="protein sequence ID" value="MBP2386677.1"/>
    <property type="molecule type" value="Genomic_DNA"/>
</dbReference>
<sequence>MVNTSSTKSTWAPEEWILLAPGVARIRMVFRTDARPRRPNPFCAAPQEFPIPYLNRWATLAFAGSDPAAATRRSSRPTGQ</sequence>
<name>A0ABS4XDW9_9MICC</name>
<organism evidence="1 2">
    <name type="scientific">Paeniglutamicibacter kerguelensis</name>
    <dbReference type="NCBI Taxonomy" id="254788"/>
    <lineage>
        <taxon>Bacteria</taxon>
        <taxon>Bacillati</taxon>
        <taxon>Actinomycetota</taxon>
        <taxon>Actinomycetes</taxon>
        <taxon>Micrococcales</taxon>
        <taxon>Micrococcaceae</taxon>
        <taxon>Paeniglutamicibacter</taxon>
    </lineage>
</organism>
<gene>
    <name evidence="1" type="ORF">JOF47_002188</name>
</gene>